<reference evidence="1" key="1">
    <citation type="submission" date="2020-08" db="EMBL/GenBank/DDBJ databases">
        <title>Multicomponent nature underlies the extraordinary mechanical properties of spider dragline silk.</title>
        <authorList>
            <person name="Kono N."/>
            <person name="Nakamura H."/>
            <person name="Mori M."/>
            <person name="Yoshida Y."/>
            <person name="Ohtoshi R."/>
            <person name="Malay A.D."/>
            <person name="Moran D.A.P."/>
            <person name="Tomita M."/>
            <person name="Numata K."/>
            <person name="Arakawa K."/>
        </authorList>
    </citation>
    <scope>NUCLEOTIDE SEQUENCE</scope>
</reference>
<dbReference type="Proteomes" id="UP000887013">
    <property type="component" value="Unassembled WGS sequence"/>
</dbReference>
<name>A0A8X6MND2_NEPPI</name>
<accession>A0A8X6MND2</accession>
<comment type="caution">
    <text evidence="1">The sequence shown here is derived from an EMBL/GenBank/DDBJ whole genome shotgun (WGS) entry which is preliminary data.</text>
</comment>
<proteinExistence type="predicted"/>
<keyword evidence="2" id="KW-1185">Reference proteome</keyword>
<evidence type="ECO:0000313" key="2">
    <source>
        <dbReference type="Proteomes" id="UP000887013"/>
    </source>
</evidence>
<organism evidence="1 2">
    <name type="scientific">Nephila pilipes</name>
    <name type="common">Giant wood spider</name>
    <name type="synonym">Nephila maculata</name>
    <dbReference type="NCBI Taxonomy" id="299642"/>
    <lineage>
        <taxon>Eukaryota</taxon>
        <taxon>Metazoa</taxon>
        <taxon>Ecdysozoa</taxon>
        <taxon>Arthropoda</taxon>
        <taxon>Chelicerata</taxon>
        <taxon>Arachnida</taxon>
        <taxon>Araneae</taxon>
        <taxon>Araneomorphae</taxon>
        <taxon>Entelegynae</taxon>
        <taxon>Araneoidea</taxon>
        <taxon>Nephilidae</taxon>
        <taxon>Nephila</taxon>
    </lineage>
</organism>
<evidence type="ECO:0000313" key="1">
    <source>
        <dbReference type="EMBL" id="GFS69434.1"/>
    </source>
</evidence>
<protein>
    <submittedName>
        <fullName evidence="1">Uncharacterized protein</fullName>
    </submittedName>
</protein>
<dbReference type="AlphaFoldDB" id="A0A8X6MND2"/>
<sequence>MVMFRFKVRREGQGARPVGSEGSARLLFMGFAGMSRPFLCDCVRWAALAKVLETLPTPEPSVALLLGKTGSSLPERCH</sequence>
<gene>
    <name evidence="1" type="ORF">NPIL_348611</name>
</gene>
<dbReference type="EMBL" id="BMAW01095261">
    <property type="protein sequence ID" value="GFS69434.1"/>
    <property type="molecule type" value="Genomic_DNA"/>
</dbReference>